<dbReference type="RefSeq" id="WP_091699162.1">
    <property type="nucleotide sequence ID" value="NZ_CBDRLN010000007.1"/>
</dbReference>
<gene>
    <name evidence="2" type="ORF">SAMN04487966_1127</name>
</gene>
<keyword evidence="1" id="KW-0472">Membrane</keyword>
<evidence type="ECO:0000256" key="1">
    <source>
        <dbReference type="SAM" id="Phobius"/>
    </source>
</evidence>
<feature type="transmembrane region" description="Helical" evidence="1">
    <location>
        <begin position="72"/>
        <end position="93"/>
    </location>
</feature>
<keyword evidence="3" id="KW-1185">Reference proteome</keyword>
<evidence type="ECO:0000313" key="3">
    <source>
        <dbReference type="Proteomes" id="UP000198881"/>
    </source>
</evidence>
<feature type="transmembrane region" description="Helical" evidence="1">
    <location>
        <begin position="39"/>
        <end position="60"/>
    </location>
</feature>
<dbReference type="EMBL" id="FPCG01000012">
    <property type="protein sequence ID" value="SFV24601.1"/>
    <property type="molecule type" value="Genomic_DNA"/>
</dbReference>
<evidence type="ECO:0000313" key="2">
    <source>
        <dbReference type="EMBL" id="SFV24601.1"/>
    </source>
</evidence>
<feature type="transmembrane region" description="Helical" evidence="1">
    <location>
        <begin position="105"/>
        <end position="126"/>
    </location>
</feature>
<dbReference type="STRING" id="574650.SAMN04487966_1127"/>
<accession>A0A1I7MRR9</accession>
<keyword evidence="1" id="KW-1133">Transmembrane helix</keyword>
<reference evidence="2 3" key="1">
    <citation type="submission" date="2016-10" db="EMBL/GenBank/DDBJ databases">
        <authorList>
            <person name="de Groot N.N."/>
        </authorList>
    </citation>
    <scope>NUCLEOTIDE SEQUENCE [LARGE SCALE GENOMIC DNA]</scope>
    <source>
        <strain evidence="2 3">CGMCC 1.7054</strain>
    </source>
</reference>
<feature type="transmembrane region" description="Helical" evidence="1">
    <location>
        <begin position="12"/>
        <end position="33"/>
    </location>
</feature>
<dbReference type="OrthoDB" id="9787495at2"/>
<protein>
    <submittedName>
        <fullName evidence="2">Uncharacterized protein</fullName>
    </submittedName>
</protein>
<dbReference type="Proteomes" id="UP000198881">
    <property type="component" value="Unassembled WGS sequence"/>
</dbReference>
<proteinExistence type="predicted"/>
<organism evidence="2 3">
    <name type="scientific">Micrococcus terreus</name>
    <dbReference type="NCBI Taxonomy" id="574650"/>
    <lineage>
        <taxon>Bacteria</taxon>
        <taxon>Bacillati</taxon>
        <taxon>Actinomycetota</taxon>
        <taxon>Actinomycetes</taxon>
        <taxon>Micrococcales</taxon>
        <taxon>Micrococcaceae</taxon>
        <taxon>Micrococcus</taxon>
    </lineage>
</organism>
<keyword evidence="1" id="KW-0812">Transmembrane</keyword>
<sequence>MTMDLWSETRKQSLVVAGVLTVPLVIMALTGGVSLPSTLAEWALTALVPLGLVLWTAFLGHALPVRLAGQGAWWWTWLATISALTAYLVLVLIRPADLSTLTYELPLLLLVTVPLGLVIYAVRGMIELRAVVQERNAAWQAETHQPRQTTPA</sequence>
<name>A0A1I7MRR9_9MICC</name>
<dbReference type="AlphaFoldDB" id="A0A1I7MRR9"/>